<evidence type="ECO:0000256" key="1">
    <source>
        <dbReference type="SAM" id="MobiDB-lite"/>
    </source>
</evidence>
<keyword evidence="3" id="KW-1185">Reference proteome</keyword>
<evidence type="ECO:0000313" key="2">
    <source>
        <dbReference type="EMBL" id="KAJ8347819.1"/>
    </source>
</evidence>
<dbReference type="AlphaFoldDB" id="A0A9Q1IPZ4"/>
<sequence>MWHGFFEEQELHFAKQCFLGALCLLQEGEKPVTELVSLTDGEYHKKPPGGGGQPLQRPGTNSSSEASALVNDNGRSFT</sequence>
<protein>
    <submittedName>
        <fullName evidence="2">Uncharacterized protein</fullName>
    </submittedName>
</protein>
<organism evidence="2 3">
    <name type="scientific">Synaphobranchus kaupii</name>
    <name type="common">Kaup's arrowtooth eel</name>
    <dbReference type="NCBI Taxonomy" id="118154"/>
    <lineage>
        <taxon>Eukaryota</taxon>
        <taxon>Metazoa</taxon>
        <taxon>Chordata</taxon>
        <taxon>Craniata</taxon>
        <taxon>Vertebrata</taxon>
        <taxon>Euteleostomi</taxon>
        <taxon>Actinopterygii</taxon>
        <taxon>Neopterygii</taxon>
        <taxon>Teleostei</taxon>
        <taxon>Anguilliformes</taxon>
        <taxon>Synaphobranchidae</taxon>
        <taxon>Synaphobranchus</taxon>
    </lineage>
</organism>
<evidence type="ECO:0000313" key="3">
    <source>
        <dbReference type="Proteomes" id="UP001152622"/>
    </source>
</evidence>
<dbReference type="EMBL" id="JAINUF010000010">
    <property type="protein sequence ID" value="KAJ8347819.1"/>
    <property type="molecule type" value="Genomic_DNA"/>
</dbReference>
<accession>A0A9Q1IPZ4</accession>
<gene>
    <name evidence="2" type="ORF">SKAU_G00264080</name>
</gene>
<name>A0A9Q1IPZ4_SYNKA</name>
<proteinExistence type="predicted"/>
<feature type="region of interest" description="Disordered" evidence="1">
    <location>
        <begin position="40"/>
        <end position="78"/>
    </location>
</feature>
<comment type="caution">
    <text evidence="2">The sequence shown here is derived from an EMBL/GenBank/DDBJ whole genome shotgun (WGS) entry which is preliminary data.</text>
</comment>
<reference evidence="2" key="1">
    <citation type="journal article" date="2023" name="Science">
        <title>Genome structures resolve the early diversification of teleost fishes.</title>
        <authorList>
            <person name="Parey E."/>
            <person name="Louis A."/>
            <person name="Montfort J."/>
            <person name="Bouchez O."/>
            <person name="Roques C."/>
            <person name="Iampietro C."/>
            <person name="Lluch J."/>
            <person name="Castinel A."/>
            <person name="Donnadieu C."/>
            <person name="Desvignes T."/>
            <person name="Floi Bucao C."/>
            <person name="Jouanno E."/>
            <person name="Wen M."/>
            <person name="Mejri S."/>
            <person name="Dirks R."/>
            <person name="Jansen H."/>
            <person name="Henkel C."/>
            <person name="Chen W.J."/>
            <person name="Zahm M."/>
            <person name="Cabau C."/>
            <person name="Klopp C."/>
            <person name="Thompson A.W."/>
            <person name="Robinson-Rechavi M."/>
            <person name="Braasch I."/>
            <person name="Lecointre G."/>
            <person name="Bobe J."/>
            <person name="Postlethwait J.H."/>
            <person name="Berthelot C."/>
            <person name="Roest Crollius H."/>
            <person name="Guiguen Y."/>
        </authorList>
    </citation>
    <scope>NUCLEOTIDE SEQUENCE</scope>
    <source>
        <strain evidence="2">WJC10195</strain>
    </source>
</reference>
<dbReference type="Proteomes" id="UP001152622">
    <property type="component" value="Chromosome 10"/>
</dbReference>